<evidence type="ECO:0000256" key="2">
    <source>
        <dbReference type="SAM" id="Phobius"/>
    </source>
</evidence>
<accession>A0A9P6LQB6</accession>
<keyword evidence="2" id="KW-0472">Membrane</keyword>
<evidence type="ECO:0000313" key="3">
    <source>
        <dbReference type="EMBL" id="KAF9882133.1"/>
    </source>
</evidence>
<keyword evidence="4" id="KW-1185">Reference proteome</keyword>
<evidence type="ECO:0000313" key="4">
    <source>
        <dbReference type="Proteomes" id="UP000781932"/>
    </source>
</evidence>
<feature type="transmembrane region" description="Helical" evidence="2">
    <location>
        <begin position="50"/>
        <end position="75"/>
    </location>
</feature>
<protein>
    <submittedName>
        <fullName evidence="3">Uncharacterized protein</fullName>
    </submittedName>
</protein>
<dbReference type="EMBL" id="JAATWM020000001">
    <property type="protein sequence ID" value="KAF9882133.1"/>
    <property type="molecule type" value="Genomic_DNA"/>
</dbReference>
<dbReference type="RefSeq" id="XP_038751594.1">
    <property type="nucleotide sequence ID" value="XM_038882889.1"/>
</dbReference>
<feature type="compositionally biased region" description="Basic and acidic residues" evidence="1">
    <location>
        <begin position="1"/>
        <end position="10"/>
    </location>
</feature>
<dbReference type="AlphaFoldDB" id="A0A9P6LQB6"/>
<reference evidence="3" key="2">
    <citation type="submission" date="2020-11" db="EMBL/GenBank/DDBJ databases">
        <title>Whole genome sequencing of Colletotrichum sp.</title>
        <authorList>
            <person name="Li H."/>
        </authorList>
    </citation>
    <scope>NUCLEOTIDE SEQUENCE</scope>
    <source>
        <strain evidence="3">CkLH20</strain>
    </source>
</reference>
<proteinExistence type="predicted"/>
<evidence type="ECO:0000256" key="1">
    <source>
        <dbReference type="SAM" id="MobiDB-lite"/>
    </source>
</evidence>
<reference evidence="3" key="1">
    <citation type="submission" date="2020-03" db="EMBL/GenBank/DDBJ databases">
        <authorList>
            <person name="He L."/>
        </authorList>
    </citation>
    <scope>NUCLEOTIDE SEQUENCE</scope>
    <source>
        <strain evidence="3">CkLH20</strain>
    </source>
</reference>
<sequence length="82" mass="8768">MTTEAPHELRAVGNTSTEDASSIDIEKTAAQGGPQQQSTRRSKIGVCFDISRVVVIILLLVLFAFVTATAVGHIMDARAARQ</sequence>
<name>A0A9P6LQB6_9PEZI</name>
<feature type="region of interest" description="Disordered" evidence="1">
    <location>
        <begin position="1"/>
        <end position="41"/>
    </location>
</feature>
<organism evidence="3 4">
    <name type="scientific">Colletotrichum karsti</name>
    <dbReference type="NCBI Taxonomy" id="1095194"/>
    <lineage>
        <taxon>Eukaryota</taxon>
        <taxon>Fungi</taxon>
        <taxon>Dikarya</taxon>
        <taxon>Ascomycota</taxon>
        <taxon>Pezizomycotina</taxon>
        <taxon>Sordariomycetes</taxon>
        <taxon>Hypocreomycetidae</taxon>
        <taxon>Glomerellales</taxon>
        <taxon>Glomerellaceae</taxon>
        <taxon>Colletotrichum</taxon>
        <taxon>Colletotrichum boninense species complex</taxon>
    </lineage>
</organism>
<dbReference type="Proteomes" id="UP000781932">
    <property type="component" value="Unassembled WGS sequence"/>
</dbReference>
<dbReference type="GeneID" id="62155963"/>
<gene>
    <name evidence="3" type="ORF">CkaCkLH20_00169</name>
</gene>
<keyword evidence="2" id="KW-1133">Transmembrane helix</keyword>
<comment type="caution">
    <text evidence="3">The sequence shown here is derived from an EMBL/GenBank/DDBJ whole genome shotgun (WGS) entry which is preliminary data.</text>
</comment>
<keyword evidence="2" id="KW-0812">Transmembrane</keyword>